<keyword evidence="2" id="KW-0614">Plasmid</keyword>
<geneLocation type="plasmid" evidence="3"/>
<dbReference type="Proteomes" id="UP000007127">
    <property type="component" value="Plasmid"/>
</dbReference>
<protein>
    <submittedName>
        <fullName evidence="2">Uncharacterized protein</fullName>
    </submittedName>
</protein>
<proteinExistence type="predicted"/>
<feature type="region of interest" description="Disordered" evidence="1">
    <location>
        <begin position="120"/>
        <end position="210"/>
    </location>
</feature>
<organism evidence="2 3">
    <name type="scientific">Thalassospira xiamenensis M-5 = DSM 17429</name>
    <dbReference type="NCBI Taxonomy" id="1123366"/>
    <lineage>
        <taxon>Bacteria</taxon>
        <taxon>Pseudomonadati</taxon>
        <taxon>Pseudomonadota</taxon>
        <taxon>Alphaproteobacteria</taxon>
        <taxon>Rhodospirillales</taxon>
        <taxon>Thalassospiraceae</taxon>
        <taxon>Thalassospira</taxon>
    </lineage>
</organism>
<gene>
    <name evidence="2" type="ORF">TH3_21653</name>
</gene>
<evidence type="ECO:0000313" key="2">
    <source>
        <dbReference type="EMBL" id="AJD54403.1"/>
    </source>
</evidence>
<dbReference type="GeneID" id="31929969"/>
<dbReference type="AlphaFoldDB" id="A0AB72UJB4"/>
<name>A0AB72UJB4_9PROT</name>
<accession>A0AB72UJB4</accession>
<dbReference type="RefSeq" id="WP_007091001.1">
    <property type="nucleotide sequence ID" value="NZ_CP004389.1"/>
</dbReference>
<sequence length="210" mass="22796">MPNKRIRVSLSFANTDDWATFISAFPGAHKSLESKFQLDAIVDDFFAALWLYKFDLLKLQKKFGLPAIRAANKKRNIRHVTLTSGAAIKAFGQHSRGPSQGCPGLLSDYIISRVGQVPAEQASRTKVTEKASRPTVDLAQKSDTTAIPSKELMPGEAPHSTPLKNPQDRGSKSAHVTATPRKPDRDTAEPAPKPVTANNPLSAFVQGLTP</sequence>
<evidence type="ECO:0000256" key="1">
    <source>
        <dbReference type="SAM" id="MobiDB-lite"/>
    </source>
</evidence>
<dbReference type="KEGG" id="txi:TH3_21653"/>
<dbReference type="EMBL" id="CP004389">
    <property type="protein sequence ID" value="AJD54403.1"/>
    <property type="molecule type" value="Genomic_DNA"/>
</dbReference>
<reference evidence="2 3" key="1">
    <citation type="journal article" date="2012" name="J. Bacteriol.">
        <title>Genome sequence of Thalassospira xiamenensis type strain M-5.</title>
        <authorList>
            <person name="Lai Q."/>
            <person name="Shao Z."/>
        </authorList>
    </citation>
    <scope>NUCLEOTIDE SEQUENCE [LARGE SCALE GENOMIC DNA]</scope>
    <source>
        <strain evidence="2 3">M-5</strain>
    </source>
</reference>
<evidence type="ECO:0000313" key="3">
    <source>
        <dbReference type="Proteomes" id="UP000007127"/>
    </source>
</evidence>